<dbReference type="RefSeq" id="WP_086382734.1">
    <property type="nucleotide sequence ID" value="NZ_NBTY01000141.1"/>
</dbReference>
<sequence length="781" mass="88166">MNPQYSAFIELGKTLVRDRGIQWDMPVDKTGSARDGVGWNLTVIAGDVPPPNYYLRDLGADTKALAIVNAERAEGNLTPLALQALSPAWQDLIKAAVAEQLLFKRNKASYVLQCIARPLRVIATCVDMEPWQLTVDDLRLAVRIGKAIQSSGKLGDLVAGIVRVVFDAQHICDAGQLYSSLAVPRMKMKSAIKAKHIWSQDELRADLEARKREERLPERRAFWELTRIVMTEKPRTFMDELRFAAIRTMIVTGLRIGEAALLPVDWKRERTHLDSRGLPAGESGGISTSLMLRHFAEKQQDDESDSAVLHENTQPVPDMFRTLLTETLDHVARITEPLRATLKLQCETGRLLPWYANDDLVSITELYTRLMGNPFWTAISREAFVDRYREGFDPRVLIDLHQRQSMEHRTGAIQLDMALYQFAHRLQKKMAAQQIALRFRNASGSVIPIASDRSWPTERMSWHNTYLRVGELEQHIRSTTPTKVSDTAPLPSVTGAVHSWELLLIHPKRSLAEERNDGLCDVTRYMAVGRPDPRFVGLALGDNKNIPSLFEKYGESDEDRGLKLESHMLRHLQNTELFRLGVADTIISKRFNRRSVAQSYEYDHRSLAEDLDQIEIPLDIEIMLGEKASTVARLIKGGKANGPIVDAFHHIQATESDAAAYEYLRAEADGFHATPYGHCLNSFTVDPCPKHLECFADCRHLSATDLPENRRNLIRLEGKFELAVETIKTRPSTSIGWRNQLDHAEKRLAGVQKLLTTPPGERPFPDGPDLSQPRERGVLDD</sequence>
<reference evidence="2 3" key="1">
    <citation type="submission" date="2017-03" db="EMBL/GenBank/DDBJ databases">
        <title>Genome analysis of strain PAMC 26510.</title>
        <authorList>
            <person name="Oh H.-M."/>
            <person name="Yang J.-A."/>
        </authorList>
    </citation>
    <scope>NUCLEOTIDE SEQUENCE [LARGE SCALE GENOMIC DNA]</scope>
    <source>
        <strain evidence="2 3">PAMC 26510</strain>
    </source>
</reference>
<proteinExistence type="predicted"/>
<gene>
    <name evidence="2" type="ORF">PAMC26510_25630</name>
</gene>
<dbReference type="EMBL" id="NBTY01000141">
    <property type="protein sequence ID" value="OTP70378.1"/>
    <property type="molecule type" value="Genomic_DNA"/>
</dbReference>
<accession>A0A242MHE7</accession>
<organism evidence="2 3">
    <name type="scientific">Caballeronia sordidicola</name>
    <name type="common">Burkholderia sordidicola</name>
    <dbReference type="NCBI Taxonomy" id="196367"/>
    <lineage>
        <taxon>Bacteria</taxon>
        <taxon>Pseudomonadati</taxon>
        <taxon>Pseudomonadota</taxon>
        <taxon>Betaproteobacteria</taxon>
        <taxon>Burkholderiales</taxon>
        <taxon>Burkholderiaceae</taxon>
        <taxon>Caballeronia</taxon>
    </lineage>
</organism>
<evidence type="ECO:0000256" key="1">
    <source>
        <dbReference type="SAM" id="MobiDB-lite"/>
    </source>
</evidence>
<name>A0A242MHE7_CABSO</name>
<dbReference type="AlphaFoldDB" id="A0A242MHE7"/>
<protein>
    <recommendedName>
        <fullName evidence="4">Integrase</fullName>
    </recommendedName>
</protein>
<comment type="caution">
    <text evidence="2">The sequence shown here is derived from an EMBL/GenBank/DDBJ whole genome shotgun (WGS) entry which is preliminary data.</text>
</comment>
<feature type="compositionally biased region" description="Basic and acidic residues" evidence="1">
    <location>
        <begin position="772"/>
        <end position="781"/>
    </location>
</feature>
<evidence type="ECO:0008006" key="4">
    <source>
        <dbReference type="Google" id="ProtNLM"/>
    </source>
</evidence>
<feature type="region of interest" description="Disordered" evidence="1">
    <location>
        <begin position="755"/>
        <end position="781"/>
    </location>
</feature>
<evidence type="ECO:0000313" key="2">
    <source>
        <dbReference type="EMBL" id="OTP70378.1"/>
    </source>
</evidence>
<dbReference type="Proteomes" id="UP000194546">
    <property type="component" value="Unassembled WGS sequence"/>
</dbReference>
<evidence type="ECO:0000313" key="3">
    <source>
        <dbReference type="Proteomes" id="UP000194546"/>
    </source>
</evidence>